<dbReference type="Gene3D" id="3.40.630.10">
    <property type="entry name" value="Zn peptidases"/>
    <property type="match status" value="1"/>
</dbReference>
<dbReference type="Pfam" id="PF01546">
    <property type="entry name" value="Peptidase_M20"/>
    <property type="match status" value="1"/>
</dbReference>
<dbReference type="NCBIfam" id="TIGR01891">
    <property type="entry name" value="amidohydrolases"/>
    <property type="match status" value="1"/>
</dbReference>
<name>A0ABU4JUT4_9CLOT</name>
<evidence type="ECO:0000313" key="2">
    <source>
        <dbReference type="EMBL" id="MDW8801867.1"/>
    </source>
</evidence>
<dbReference type="InterPro" id="IPR011650">
    <property type="entry name" value="Peptidase_M20_dimer"/>
</dbReference>
<reference evidence="2 3" key="1">
    <citation type="submission" date="2023-04" db="EMBL/GenBank/DDBJ databases">
        <title>Clostridium tannerae sp. nov., isolated from the fecal material of an alpaca.</title>
        <authorList>
            <person name="Miller S."/>
            <person name="Hendry M."/>
            <person name="King J."/>
            <person name="Sankaranarayanan K."/>
            <person name="Lawson P.A."/>
        </authorList>
    </citation>
    <scope>NUCLEOTIDE SEQUENCE [LARGE SCALE GENOMIC DNA]</scope>
    <source>
        <strain evidence="2 3">A1-XYC3</strain>
    </source>
</reference>
<dbReference type="PIRSF" id="PIRSF005962">
    <property type="entry name" value="Pept_M20D_amidohydro"/>
    <property type="match status" value="1"/>
</dbReference>
<dbReference type="PANTHER" id="PTHR11014:SF63">
    <property type="entry name" value="METALLOPEPTIDASE, PUTATIVE (AFU_ORTHOLOGUE AFUA_6G09600)-RELATED"/>
    <property type="match status" value="1"/>
</dbReference>
<dbReference type="Gene3D" id="3.30.70.360">
    <property type="match status" value="1"/>
</dbReference>
<feature type="domain" description="Peptidase M20 dimerisation" evidence="1">
    <location>
        <begin position="183"/>
        <end position="280"/>
    </location>
</feature>
<keyword evidence="3" id="KW-1185">Reference proteome</keyword>
<evidence type="ECO:0000259" key="1">
    <source>
        <dbReference type="Pfam" id="PF07687"/>
    </source>
</evidence>
<dbReference type="InterPro" id="IPR002933">
    <property type="entry name" value="Peptidase_M20"/>
</dbReference>
<dbReference type="InterPro" id="IPR036264">
    <property type="entry name" value="Bact_exopeptidase_dim_dom"/>
</dbReference>
<dbReference type="InterPro" id="IPR017439">
    <property type="entry name" value="Amidohydrolase"/>
</dbReference>
<sequence length="387" mass="43025">MDIKKLAKEYEEYIINMRRDFHQNPEPSWEEYRTTEVIERELNSLGIETKRLRRTGVVGILKGKKKGQAIALRADIDALSIKENTNLSFKSKNQYMHACGHDCHAAMLLGAAKILSNIREELRGDVKFIFQPAEESCIGAKVIIEEDKVLDGVDGIFGMHIWGNLQSSKFNIEKGPRMASADTFKIIIKGKASHGSTPDLGIDAVLVASAVVMNLQSIVSRNINPLEPVVITVGTINGGDRFNIIANEVVMEGTTRAFSKEVRNSLEKKMRDVIESTAKTYGAEGILEYNYCPAPVINEDQLTDLAVSSAKKLYGEDSLIPMEKIMVGEDFTFYMNEVPGTFVFLGGGNEKLGIYPNHSDKFMIDENALHMGAALYAQFAVDFLNFK</sequence>
<dbReference type="Pfam" id="PF07687">
    <property type="entry name" value="M20_dimer"/>
    <property type="match status" value="1"/>
</dbReference>
<evidence type="ECO:0000313" key="3">
    <source>
        <dbReference type="Proteomes" id="UP001281656"/>
    </source>
</evidence>
<dbReference type="RefSeq" id="WP_318798278.1">
    <property type="nucleotide sequence ID" value="NZ_JARUJP010000013.1"/>
</dbReference>
<organism evidence="2 3">
    <name type="scientific">Clostridium tanneri</name>
    <dbReference type="NCBI Taxonomy" id="3037988"/>
    <lineage>
        <taxon>Bacteria</taxon>
        <taxon>Bacillati</taxon>
        <taxon>Bacillota</taxon>
        <taxon>Clostridia</taxon>
        <taxon>Eubacteriales</taxon>
        <taxon>Clostridiaceae</taxon>
        <taxon>Clostridium</taxon>
    </lineage>
</organism>
<dbReference type="PANTHER" id="PTHR11014">
    <property type="entry name" value="PEPTIDASE M20 FAMILY MEMBER"/>
    <property type="match status" value="1"/>
</dbReference>
<dbReference type="SUPFAM" id="SSF55031">
    <property type="entry name" value="Bacterial exopeptidase dimerisation domain"/>
    <property type="match status" value="1"/>
</dbReference>
<accession>A0ABU4JUT4</accession>
<protein>
    <submittedName>
        <fullName evidence="2">Amidohydrolase</fullName>
    </submittedName>
</protein>
<dbReference type="Proteomes" id="UP001281656">
    <property type="component" value="Unassembled WGS sequence"/>
</dbReference>
<gene>
    <name evidence="2" type="ORF">P8V03_11990</name>
</gene>
<dbReference type="EMBL" id="JARUJP010000013">
    <property type="protein sequence ID" value="MDW8801867.1"/>
    <property type="molecule type" value="Genomic_DNA"/>
</dbReference>
<comment type="caution">
    <text evidence="2">The sequence shown here is derived from an EMBL/GenBank/DDBJ whole genome shotgun (WGS) entry which is preliminary data.</text>
</comment>
<proteinExistence type="predicted"/>
<dbReference type="SUPFAM" id="SSF53187">
    <property type="entry name" value="Zn-dependent exopeptidases"/>
    <property type="match status" value="1"/>
</dbReference>